<feature type="compositionally biased region" description="Basic and acidic residues" evidence="1">
    <location>
        <begin position="1"/>
        <end position="10"/>
    </location>
</feature>
<gene>
    <name evidence="2" type="ORF">Cvel_4793</name>
</gene>
<sequence length="80" mass="8678">MDFTVKEETMRAPGGVADYEKDDHGGSTQASQTDLFPSLQAYHHNRLRRGKAGVAPSPKQDDMIKVKTEPGVRGSSCTEG</sequence>
<evidence type="ECO:0000256" key="1">
    <source>
        <dbReference type="SAM" id="MobiDB-lite"/>
    </source>
</evidence>
<name>A0A0G4GJI6_9ALVE</name>
<accession>A0A0G4GJI6</accession>
<evidence type="ECO:0000313" key="2">
    <source>
        <dbReference type="EMBL" id="CEM29984.1"/>
    </source>
</evidence>
<dbReference type="AlphaFoldDB" id="A0A0G4GJI6"/>
<feature type="compositionally biased region" description="Polar residues" evidence="1">
    <location>
        <begin position="26"/>
        <end position="35"/>
    </location>
</feature>
<protein>
    <submittedName>
        <fullName evidence="2">Uncharacterized protein</fullName>
    </submittedName>
</protein>
<feature type="compositionally biased region" description="Basic and acidic residues" evidence="1">
    <location>
        <begin position="59"/>
        <end position="70"/>
    </location>
</feature>
<proteinExistence type="predicted"/>
<reference evidence="2" key="1">
    <citation type="submission" date="2014-11" db="EMBL/GenBank/DDBJ databases">
        <authorList>
            <person name="Otto D Thomas"/>
            <person name="Naeem Raeece"/>
        </authorList>
    </citation>
    <scope>NUCLEOTIDE SEQUENCE</scope>
</reference>
<dbReference type="VEuPathDB" id="CryptoDB:Cvel_4793"/>
<organism evidence="2">
    <name type="scientific">Chromera velia CCMP2878</name>
    <dbReference type="NCBI Taxonomy" id="1169474"/>
    <lineage>
        <taxon>Eukaryota</taxon>
        <taxon>Sar</taxon>
        <taxon>Alveolata</taxon>
        <taxon>Colpodellida</taxon>
        <taxon>Chromeraceae</taxon>
        <taxon>Chromera</taxon>
    </lineage>
</organism>
<feature type="region of interest" description="Disordered" evidence="1">
    <location>
        <begin position="1"/>
        <end position="80"/>
    </location>
</feature>
<dbReference type="EMBL" id="CDMZ01001270">
    <property type="protein sequence ID" value="CEM29984.1"/>
    <property type="molecule type" value="Genomic_DNA"/>
</dbReference>